<sequence length="129" mass="13999">MPALATVALLVRDYDEAIAFYVGALGFTLIEDVPLGAKRWVVVAPAGGGARLLLARAEGPAQMARIGDQTGGRVFLFLETDDFDRDHAAFTAAGVRFIETPRREAYGTVAVFEDLYGNRWDLIELRGAP</sequence>
<dbReference type="SUPFAM" id="SSF54593">
    <property type="entry name" value="Glyoxalase/Bleomycin resistance protein/Dihydroxybiphenyl dioxygenase"/>
    <property type="match status" value="1"/>
</dbReference>
<evidence type="ECO:0000259" key="1">
    <source>
        <dbReference type="PROSITE" id="PS51819"/>
    </source>
</evidence>
<gene>
    <name evidence="2" type="ORF">GGQ63_002279</name>
</gene>
<name>A0A7W9FM45_9HYPH</name>
<feature type="domain" description="VOC" evidence="1">
    <location>
        <begin position="3"/>
        <end position="125"/>
    </location>
</feature>
<dbReference type="CDD" id="cd07263">
    <property type="entry name" value="VOC_like"/>
    <property type="match status" value="1"/>
</dbReference>
<dbReference type="PANTHER" id="PTHR36437">
    <property type="entry name" value="GLYOXALASE/BLEOMYCIN RESISTANCE PROTEIN/DIOXYGENASE"/>
    <property type="match status" value="1"/>
</dbReference>
<keyword evidence="2" id="KW-0560">Oxidoreductase</keyword>
<reference evidence="2 3" key="1">
    <citation type="submission" date="2020-08" db="EMBL/GenBank/DDBJ databases">
        <title>Genomic Encyclopedia of Type Strains, Phase IV (KMG-IV): sequencing the most valuable type-strain genomes for metagenomic binning, comparative biology and taxonomic classification.</title>
        <authorList>
            <person name="Goeker M."/>
        </authorList>
    </citation>
    <scope>NUCLEOTIDE SEQUENCE [LARGE SCALE GENOMIC DNA]</scope>
    <source>
        <strain evidence="2 3">DSM 16268</strain>
    </source>
</reference>
<proteinExistence type="predicted"/>
<dbReference type="InterPro" id="IPR004360">
    <property type="entry name" value="Glyas_Fos-R_dOase_dom"/>
</dbReference>
<dbReference type="GO" id="GO:0051213">
    <property type="term" value="F:dioxygenase activity"/>
    <property type="evidence" value="ECO:0007669"/>
    <property type="project" value="UniProtKB-KW"/>
</dbReference>
<protein>
    <submittedName>
        <fullName evidence="2">Catechol 2,3-dioxygenase-like lactoylglutathione lyase family enzyme</fullName>
    </submittedName>
</protein>
<dbReference type="PROSITE" id="PS51819">
    <property type="entry name" value="VOC"/>
    <property type="match status" value="1"/>
</dbReference>
<keyword evidence="3" id="KW-1185">Reference proteome</keyword>
<evidence type="ECO:0000313" key="2">
    <source>
        <dbReference type="EMBL" id="MBB5753213.1"/>
    </source>
</evidence>
<evidence type="ECO:0000313" key="3">
    <source>
        <dbReference type="Proteomes" id="UP000523821"/>
    </source>
</evidence>
<organism evidence="2 3">
    <name type="scientific">Prosthecomicrobium pneumaticum</name>
    <dbReference type="NCBI Taxonomy" id="81895"/>
    <lineage>
        <taxon>Bacteria</taxon>
        <taxon>Pseudomonadati</taxon>
        <taxon>Pseudomonadota</taxon>
        <taxon>Alphaproteobacteria</taxon>
        <taxon>Hyphomicrobiales</taxon>
        <taxon>Kaistiaceae</taxon>
        <taxon>Prosthecomicrobium</taxon>
    </lineage>
</organism>
<dbReference type="InterPro" id="IPR029068">
    <property type="entry name" value="Glyas_Bleomycin-R_OHBP_Dase"/>
</dbReference>
<dbReference type="Gene3D" id="3.10.180.10">
    <property type="entry name" value="2,3-Dihydroxybiphenyl 1,2-Dioxygenase, domain 1"/>
    <property type="match status" value="1"/>
</dbReference>
<dbReference type="EMBL" id="JACHOO010000004">
    <property type="protein sequence ID" value="MBB5753213.1"/>
    <property type="molecule type" value="Genomic_DNA"/>
</dbReference>
<dbReference type="AlphaFoldDB" id="A0A7W9FM45"/>
<dbReference type="PANTHER" id="PTHR36437:SF2">
    <property type="entry name" value="GLYOXALASE_BLEOMYCIN RESISTANCE PROTEIN_DIOXYGENASE"/>
    <property type="match status" value="1"/>
</dbReference>
<dbReference type="Pfam" id="PF00903">
    <property type="entry name" value="Glyoxalase"/>
    <property type="match status" value="1"/>
</dbReference>
<dbReference type="RefSeq" id="WP_183855811.1">
    <property type="nucleotide sequence ID" value="NZ_JACHOO010000004.1"/>
</dbReference>
<dbReference type="Proteomes" id="UP000523821">
    <property type="component" value="Unassembled WGS sequence"/>
</dbReference>
<keyword evidence="2" id="KW-0456">Lyase</keyword>
<comment type="caution">
    <text evidence="2">The sequence shown here is derived from an EMBL/GenBank/DDBJ whole genome shotgun (WGS) entry which is preliminary data.</text>
</comment>
<accession>A0A7W9FM45</accession>
<dbReference type="InterPro" id="IPR037523">
    <property type="entry name" value="VOC_core"/>
</dbReference>
<keyword evidence="2" id="KW-0223">Dioxygenase</keyword>
<dbReference type="GO" id="GO:0016829">
    <property type="term" value="F:lyase activity"/>
    <property type="evidence" value="ECO:0007669"/>
    <property type="project" value="UniProtKB-KW"/>
</dbReference>